<evidence type="ECO:0000313" key="3">
    <source>
        <dbReference type="Proteomes" id="UP000184188"/>
    </source>
</evidence>
<dbReference type="RefSeq" id="XP_022580507.1">
    <property type="nucleotide sequence ID" value="XM_022726806.1"/>
</dbReference>
<dbReference type="Gene3D" id="3.30.200.150">
    <property type="match status" value="1"/>
</dbReference>
<dbReference type="SUPFAM" id="SSF56112">
    <property type="entry name" value="Protein kinase-like (PK-like)"/>
    <property type="match status" value="1"/>
</dbReference>
<evidence type="ECO:0000313" key="2">
    <source>
        <dbReference type="EMBL" id="OJJ45997.1"/>
    </source>
</evidence>
<evidence type="ECO:0000259" key="1">
    <source>
        <dbReference type="Pfam" id="PF01636"/>
    </source>
</evidence>
<keyword evidence="3" id="KW-1185">Reference proteome</keyword>
<dbReference type="Gene3D" id="3.90.1200.10">
    <property type="match status" value="1"/>
</dbReference>
<gene>
    <name evidence="2" type="ORF">ASPZODRAFT_167030</name>
</gene>
<dbReference type="InterPro" id="IPR051678">
    <property type="entry name" value="AGP_Transferase"/>
</dbReference>
<dbReference type="OrthoDB" id="2906425at2759"/>
<dbReference type="STRING" id="1073090.A0A1L9SFY5"/>
<dbReference type="Pfam" id="PF01636">
    <property type="entry name" value="APH"/>
    <property type="match status" value="1"/>
</dbReference>
<reference evidence="3" key="1">
    <citation type="journal article" date="2017" name="Genome Biol.">
        <title>Comparative genomics reveals high biological diversity and specific adaptations in the industrially and medically important fungal genus Aspergillus.</title>
        <authorList>
            <person name="de Vries R.P."/>
            <person name="Riley R."/>
            <person name="Wiebenga A."/>
            <person name="Aguilar-Osorio G."/>
            <person name="Amillis S."/>
            <person name="Uchima C.A."/>
            <person name="Anderluh G."/>
            <person name="Asadollahi M."/>
            <person name="Askin M."/>
            <person name="Barry K."/>
            <person name="Battaglia E."/>
            <person name="Bayram O."/>
            <person name="Benocci T."/>
            <person name="Braus-Stromeyer S.A."/>
            <person name="Caldana C."/>
            <person name="Canovas D."/>
            <person name="Cerqueira G.C."/>
            <person name="Chen F."/>
            <person name="Chen W."/>
            <person name="Choi C."/>
            <person name="Clum A."/>
            <person name="Dos Santos R.A."/>
            <person name="Damasio A.R."/>
            <person name="Diallinas G."/>
            <person name="Emri T."/>
            <person name="Fekete E."/>
            <person name="Flipphi M."/>
            <person name="Freyberg S."/>
            <person name="Gallo A."/>
            <person name="Gournas C."/>
            <person name="Habgood R."/>
            <person name="Hainaut M."/>
            <person name="Harispe M.L."/>
            <person name="Henrissat B."/>
            <person name="Hilden K.S."/>
            <person name="Hope R."/>
            <person name="Hossain A."/>
            <person name="Karabika E."/>
            <person name="Karaffa L."/>
            <person name="Karanyi Z."/>
            <person name="Krasevec N."/>
            <person name="Kuo A."/>
            <person name="Kusch H."/>
            <person name="LaButti K."/>
            <person name="Lagendijk E.L."/>
            <person name="Lapidus A."/>
            <person name="Levasseur A."/>
            <person name="Lindquist E."/>
            <person name="Lipzen A."/>
            <person name="Logrieco A.F."/>
            <person name="MacCabe A."/>
            <person name="Maekelae M.R."/>
            <person name="Malavazi I."/>
            <person name="Melin P."/>
            <person name="Meyer V."/>
            <person name="Mielnichuk N."/>
            <person name="Miskei M."/>
            <person name="Molnar A.P."/>
            <person name="Mule G."/>
            <person name="Ngan C.Y."/>
            <person name="Orejas M."/>
            <person name="Orosz E."/>
            <person name="Ouedraogo J.P."/>
            <person name="Overkamp K.M."/>
            <person name="Park H.-S."/>
            <person name="Perrone G."/>
            <person name="Piumi F."/>
            <person name="Punt P.J."/>
            <person name="Ram A.F."/>
            <person name="Ramon A."/>
            <person name="Rauscher S."/>
            <person name="Record E."/>
            <person name="Riano-Pachon D.M."/>
            <person name="Robert V."/>
            <person name="Roehrig J."/>
            <person name="Ruller R."/>
            <person name="Salamov A."/>
            <person name="Salih N.S."/>
            <person name="Samson R.A."/>
            <person name="Sandor E."/>
            <person name="Sanguinetti M."/>
            <person name="Schuetze T."/>
            <person name="Sepcic K."/>
            <person name="Shelest E."/>
            <person name="Sherlock G."/>
            <person name="Sophianopoulou V."/>
            <person name="Squina F.M."/>
            <person name="Sun H."/>
            <person name="Susca A."/>
            <person name="Todd R.B."/>
            <person name="Tsang A."/>
            <person name="Unkles S.E."/>
            <person name="van de Wiele N."/>
            <person name="van Rossen-Uffink D."/>
            <person name="Oliveira J.V."/>
            <person name="Vesth T.C."/>
            <person name="Visser J."/>
            <person name="Yu J.-H."/>
            <person name="Zhou M."/>
            <person name="Andersen M.R."/>
            <person name="Archer D.B."/>
            <person name="Baker S.E."/>
            <person name="Benoit I."/>
            <person name="Brakhage A.A."/>
            <person name="Braus G.H."/>
            <person name="Fischer R."/>
            <person name="Frisvad J.C."/>
            <person name="Goldman G.H."/>
            <person name="Houbraken J."/>
            <person name="Oakley B."/>
            <person name="Pocsi I."/>
            <person name="Scazzocchio C."/>
            <person name="Seiboth B."/>
            <person name="vanKuyk P.A."/>
            <person name="Wortman J."/>
            <person name="Dyer P.S."/>
            <person name="Grigoriev I.V."/>
        </authorList>
    </citation>
    <scope>NUCLEOTIDE SEQUENCE [LARGE SCALE GENOMIC DNA]</scope>
    <source>
        <strain evidence="3">CBS 506.65</strain>
    </source>
</reference>
<dbReference type="AlphaFoldDB" id="A0A1L9SFY5"/>
<dbReference type="CDD" id="cd05120">
    <property type="entry name" value="APH_ChoK_like"/>
    <property type="match status" value="1"/>
</dbReference>
<dbReference type="PANTHER" id="PTHR21310:SF58">
    <property type="entry name" value="AMINOGLYCOSIDE PHOSPHOTRANSFERASE DOMAIN-CONTAINING PROTEIN"/>
    <property type="match status" value="1"/>
</dbReference>
<protein>
    <recommendedName>
        <fullName evidence="1">Aminoglycoside phosphotransferase domain-containing protein</fullName>
    </recommendedName>
</protein>
<dbReference type="VEuPathDB" id="FungiDB:ASPZODRAFT_167030"/>
<dbReference type="PANTHER" id="PTHR21310">
    <property type="entry name" value="AMINOGLYCOSIDE PHOSPHOTRANSFERASE-RELATED-RELATED"/>
    <property type="match status" value="1"/>
</dbReference>
<proteinExistence type="predicted"/>
<dbReference type="InterPro" id="IPR002575">
    <property type="entry name" value="Aminoglycoside_PTrfase"/>
</dbReference>
<organism evidence="2 3">
    <name type="scientific">Penicilliopsis zonata CBS 506.65</name>
    <dbReference type="NCBI Taxonomy" id="1073090"/>
    <lineage>
        <taxon>Eukaryota</taxon>
        <taxon>Fungi</taxon>
        <taxon>Dikarya</taxon>
        <taxon>Ascomycota</taxon>
        <taxon>Pezizomycotina</taxon>
        <taxon>Eurotiomycetes</taxon>
        <taxon>Eurotiomycetidae</taxon>
        <taxon>Eurotiales</taxon>
        <taxon>Aspergillaceae</taxon>
        <taxon>Penicilliopsis</taxon>
    </lineage>
</organism>
<accession>A0A1L9SFY5</accession>
<sequence length="573" mass="64573">MAISSTALEMISSASLSPTEHLLLNHFVERAVDPDLAAQYLVSRVSRETGAGVKVEACLRSFKQDLRNLASKVTTFDPIPEHLDTLVRRRDGPSCCMTTKLKEGGSFGAVESAYIIPPSMIKNLTDEDSSILEAFLSPQGVRQLKLLVESGDPLRNLWCLSPSIHKAFRQGHVEIRTKASRMAGLGYSPEECSLEKHKDQVYRQIHCRRVGVALTAKYILEQLYPEKASGLFYADGTKVGRTVGMFKMSTEDPTLSLPSSFLIEVHYRFANALHLFSIEEKIALGWPKQRKAKNPGFPNLSGMFYYLSRLIPLSLRMRLYLFLWPIGNRIWGSPGPTWGPSWIQRLPFNLMIKECIRAPQSEPNALRLVKRYTTIPAPRIVDVGEHKGKTYLVMTLLPGQPLSEVAHLMSYAERDQFADDLADCVAQMRTIPNQTGYRFANTLGGPVVDHRIPDGQGGPFNSEADFNNHLTSHLGCTPDEILDGLSMRQDHRSFFTHADFFGLNLLVDRGRLSGIVDWECAGYMPEYWEYIKAKRAAHCSPVLEAIFARTFGSEYTKEWEIERKLWRLTPFGV</sequence>
<feature type="domain" description="Aminoglycoside phosphotransferase" evidence="1">
    <location>
        <begin position="375"/>
        <end position="540"/>
    </location>
</feature>
<name>A0A1L9SFY5_9EURO</name>
<dbReference type="EMBL" id="KV878343">
    <property type="protein sequence ID" value="OJJ45997.1"/>
    <property type="molecule type" value="Genomic_DNA"/>
</dbReference>
<dbReference type="GeneID" id="34613270"/>
<dbReference type="Proteomes" id="UP000184188">
    <property type="component" value="Unassembled WGS sequence"/>
</dbReference>
<dbReference type="InterPro" id="IPR011009">
    <property type="entry name" value="Kinase-like_dom_sf"/>
</dbReference>